<dbReference type="VEuPathDB" id="FungiDB:H257_18403"/>
<proteinExistence type="predicted"/>
<evidence type="ECO:0000313" key="2">
    <source>
        <dbReference type="Proteomes" id="UP000266196"/>
    </source>
</evidence>
<accession>A0A397FV91</accession>
<comment type="caution">
    <text evidence="1">The sequence shown here is derived from an EMBL/GenBank/DDBJ whole genome shotgun (WGS) entry which is preliminary data.</text>
</comment>
<reference evidence="1 2" key="1">
    <citation type="submission" date="2018-08" db="EMBL/GenBank/DDBJ databases">
        <title>Aphanomyces genome sequencing and annotation.</title>
        <authorList>
            <person name="Minardi D."/>
            <person name="Oidtmann B."/>
            <person name="Van Der Giezen M."/>
            <person name="Studholme D.J."/>
        </authorList>
    </citation>
    <scope>NUCLEOTIDE SEQUENCE [LARGE SCALE GENOMIC DNA]</scope>
    <source>
        <strain evidence="1 2">197901</strain>
    </source>
</reference>
<gene>
    <name evidence="1" type="ORF">DYB31_015502</name>
</gene>
<dbReference type="EMBL" id="QUTE01004303">
    <property type="protein sequence ID" value="RHZ38938.1"/>
    <property type="molecule type" value="Genomic_DNA"/>
</dbReference>
<dbReference type="Proteomes" id="UP000266196">
    <property type="component" value="Unassembled WGS sequence"/>
</dbReference>
<dbReference type="AlphaFoldDB" id="A0A397FV91"/>
<organism evidence="1 2">
    <name type="scientific">Aphanomyces astaci</name>
    <name type="common">Crayfish plague agent</name>
    <dbReference type="NCBI Taxonomy" id="112090"/>
    <lineage>
        <taxon>Eukaryota</taxon>
        <taxon>Sar</taxon>
        <taxon>Stramenopiles</taxon>
        <taxon>Oomycota</taxon>
        <taxon>Saprolegniomycetes</taxon>
        <taxon>Saprolegniales</taxon>
        <taxon>Verrucalvaceae</taxon>
        <taxon>Aphanomyces</taxon>
    </lineage>
</organism>
<sequence length="180" mass="18997">MADECTVPHLGSCPTTCPSTRTNNACIKFPNRNDCKQGEACKLIAVSENCGVQYACQPTVVSDPGTDFTFTIGINDQPNRAIISNIYGYTLPSSVTGTVTLQGVKDISRKKLLQLTSLPASVTSVTIKNSGVVELAKVPLGPGVTSLSLEGNNSPVPTFPDPSSQDYAKFAGLTRLDLTN</sequence>
<evidence type="ECO:0000313" key="1">
    <source>
        <dbReference type="EMBL" id="RHZ38938.1"/>
    </source>
</evidence>
<name>A0A397FV91_APHAT</name>
<protein>
    <submittedName>
        <fullName evidence="1">Uncharacterized protein</fullName>
    </submittedName>
</protein>